<feature type="compositionally biased region" description="Polar residues" evidence="5">
    <location>
        <begin position="62"/>
        <end position="90"/>
    </location>
</feature>
<evidence type="ECO:0000256" key="6">
    <source>
        <dbReference type="SAM" id="Phobius"/>
    </source>
</evidence>
<comment type="caution">
    <text evidence="7">The sequence shown here is derived from an EMBL/GenBank/DDBJ whole genome shotgun (WGS) entry which is preliminary data.</text>
</comment>
<dbReference type="PANTHER" id="PTHR37467">
    <property type="entry name" value="EXPORTED CALCIUM-BINDING GLYCOPROTEIN-RELATED"/>
    <property type="match status" value="1"/>
</dbReference>
<feature type="region of interest" description="Disordered" evidence="5">
    <location>
        <begin position="62"/>
        <end position="119"/>
    </location>
</feature>
<name>A0A2M8KEF5_9BACT</name>
<evidence type="ECO:0000256" key="4">
    <source>
        <dbReference type="ARBA" id="ARBA00022837"/>
    </source>
</evidence>
<dbReference type="InterPro" id="IPR053180">
    <property type="entry name" value="Ca-binding_acidic-repeat"/>
</dbReference>
<keyword evidence="4" id="KW-0106">Calcium</keyword>
<evidence type="ECO:0000256" key="2">
    <source>
        <dbReference type="ARBA" id="ARBA00022525"/>
    </source>
</evidence>
<proteinExistence type="predicted"/>
<dbReference type="PANTHER" id="PTHR37467:SF1">
    <property type="entry name" value="EXPORTED CALCIUM-BINDING GLYCOPROTEIN"/>
    <property type="match status" value="1"/>
</dbReference>
<keyword evidence="6" id="KW-0472">Membrane</keyword>
<dbReference type="Proteomes" id="UP000231450">
    <property type="component" value="Unassembled WGS sequence"/>
</dbReference>
<keyword evidence="3" id="KW-0732">Signal</keyword>
<dbReference type="AlphaFoldDB" id="A0A2M8KEF5"/>
<evidence type="ECO:0000256" key="1">
    <source>
        <dbReference type="ARBA" id="ARBA00004613"/>
    </source>
</evidence>
<comment type="subcellular location">
    <subcellularLocation>
        <location evidence="1">Secreted</location>
    </subcellularLocation>
</comment>
<keyword evidence="6" id="KW-1133">Transmembrane helix</keyword>
<dbReference type="EMBL" id="PFDW01000032">
    <property type="protein sequence ID" value="PJE58310.1"/>
    <property type="molecule type" value="Genomic_DNA"/>
</dbReference>
<keyword evidence="2" id="KW-0964">Secreted</keyword>
<protein>
    <submittedName>
        <fullName evidence="7">Uncharacterized protein</fullName>
    </submittedName>
</protein>
<organism evidence="7 8">
    <name type="scientific">Candidatus Portnoybacteria bacterium CG10_big_fil_rev_8_21_14_0_10_36_7</name>
    <dbReference type="NCBI Taxonomy" id="1974812"/>
    <lineage>
        <taxon>Bacteria</taxon>
        <taxon>Candidatus Portnoyibacteriota</taxon>
    </lineage>
</organism>
<evidence type="ECO:0000313" key="7">
    <source>
        <dbReference type="EMBL" id="PJE58310.1"/>
    </source>
</evidence>
<dbReference type="Pfam" id="PF18884">
    <property type="entry name" value="TSP3_bac"/>
    <property type="match status" value="2"/>
</dbReference>
<evidence type="ECO:0000256" key="3">
    <source>
        <dbReference type="ARBA" id="ARBA00022729"/>
    </source>
</evidence>
<sequence length="262" mass="28778">MEKLRFLSGSGGFYKTVILLAAGVGIGLFFQQHSQIPTTSSTFEYNSASAQNALKPIVNSTTNTQDLNADSDNDGLSNTDELIFNSSPNDPDTDGDGYQDGQEIANGYSPTAKSPSDKILTIPSDNEIIITTESSATAIQNYFSQSQTPALLKDAMIYQQMIKDAQAGDNKKLNEIIKAMQDSQAMLKKISAPSEVKLIHKLSIGIMQPIIDSFINLRDIKSNPETLDNFYKEIQLLAPFSNYLKSKTDIIKIKYNLTNTND</sequence>
<gene>
    <name evidence="7" type="ORF">COU81_01480</name>
</gene>
<accession>A0A2M8KEF5</accession>
<evidence type="ECO:0000313" key="8">
    <source>
        <dbReference type="Proteomes" id="UP000231450"/>
    </source>
</evidence>
<evidence type="ECO:0000256" key="5">
    <source>
        <dbReference type="SAM" id="MobiDB-lite"/>
    </source>
</evidence>
<dbReference type="InterPro" id="IPR059100">
    <property type="entry name" value="TSP3_bac"/>
</dbReference>
<keyword evidence="6" id="KW-0812">Transmembrane</keyword>
<feature type="transmembrane region" description="Helical" evidence="6">
    <location>
        <begin position="12"/>
        <end position="30"/>
    </location>
</feature>
<reference evidence="8" key="1">
    <citation type="submission" date="2017-09" db="EMBL/GenBank/DDBJ databases">
        <title>Depth-based differentiation of microbial function through sediment-hosted aquifers and enrichment of novel symbionts in the deep terrestrial subsurface.</title>
        <authorList>
            <person name="Probst A.J."/>
            <person name="Ladd B."/>
            <person name="Jarett J.K."/>
            <person name="Geller-Mcgrath D.E."/>
            <person name="Sieber C.M.K."/>
            <person name="Emerson J.B."/>
            <person name="Anantharaman K."/>
            <person name="Thomas B.C."/>
            <person name="Malmstrom R."/>
            <person name="Stieglmeier M."/>
            <person name="Klingl A."/>
            <person name="Woyke T."/>
            <person name="Ryan C.M."/>
            <person name="Banfield J.F."/>
        </authorList>
    </citation>
    <scope>NUCLEOTIDE SEQUENCE [LARGE SCALE GENOMIC DNA]</scope>
</reference>